<dbReference type="InterPro" id="IPR014044">
    <property type="entry name" value="CAP_dom"/>
</dbReference>
<dbReference type="PANTHER" id="PTHR31157:SF1">
    <property type="entry name" value="SCP DOMAIN-CONTAINING PROTEIN"/>
    <property type="match status" value="1"/>
</dbReference>
<accession>A0ABP7IJ99</accession>
<dbReference type="InterPro" id="IPR035940">
    <property type="entry name" value="CAP_sf"/>
</dbReference>
<sequence length="169" mass="18552">MGKSTIAASILLAILALAGPALGSQPYAQAEDPNAKAARANPAFERQVVKIVNKKRVAHGCHKLKINNAVHRAARRHTNKQAVANELSHQLPGEPWVGLRLTIAGYNNWTRVGEVVAEGYQTPKQVVQGWLDDIPHRRILLDCHFKDTGVGYAEASDGTPYWTQDFGRK</sequence>
<dbReference type="Gene3D" id="3.40.33.10">
    <property type="entry name" value="CAP"/>
    <property type="match status" value="1"/>
</dbReference>
<keyword evidence="4" id="KW-1185">Reference proteome</keyword>
<organism evidence="3 4">
    <name type="scientific">Nocardioides panacisoli</name>
    <dbReference type="NCBI Taxonomy" id="627624"/>
    <lineage>
        <taxon>Bacteria</taxon>
        <taxon>Bacillati</taxon>
        <taxon>Actinomycetota</taxon>
        <taxon>Actinomycetes</taxon>
        <taxon>Propionibacteriales</taxon>
        <taxon>Nocardioidaceae</taxon>
        <taxon>Nocardioides</taxon>
    </lineage>
</organism>
<keyword evidence="1" id="KW-0732">Signal</keyword>
<dbReference type="Pfam" id="PF00188">
    <property type="entry name" value="CAP"/>
    <property type="match status" value="1"/>
</dbReference>
<feature type="domain" description="SCP" evidence="2">
    <location>
        <begin position="51"/>
        <end position="166"/>
    </location>
</feature>
<protein>
    <recommendedName>
        <fullName evidence="2">SCP domain-containing protein</fullName>
    </recommendedName>
</protein>
<feature type="chain" id="PRO_5045905082" description="SCP domain-containing protein" evidence="1">
    <location>
        <begin position="24"/>
        <end position="169"/>
    </location>
</feature>
<evidence type="ECO:0000256" key="1">
    <source>
        <dbReference type="SAM" id="SignalP"/>
    </source>
</evidence>
<dbReference type="PANTHER" id="PTHR31157">
    <property type="entry name" value="SCP DOMAIN-CONTAINING PROTEIN"/>
    <property type="match status" value="1"/>
</dbReference>
<proteinExistence type="predicted"/>
<name>A0ABP7IJ99_9ACTN</name>
<reference evidence="4" key="1">
    <citation type="journal article" date="2019" name="Int. J. Syst. Evol. Microbiol.">
        <title>The Global Catalogue of Microorganisms (GCM) 10K type strain sequencing project: providing services to taxonomists for standard genome sequencing and annotation.</title>
        <authorList>
            <consortium name="The Broad Institute Genomics Platform"/>
            <consortium name="The Broad Institute Genome Sequencing Center for Infectious Disease"/>
            <person name="Wu L."/>
            <person name="Ma J."/>
        </authorList>
    </citation>
    <scope>NUCLEOTIDE SEQUENCE [LARGE SCALE GENOMIC DNA]</scope>
    <source>
        <strain evidence="4">JCM 16953</strain>
    </source>
</reference>
<evidence type="ECO:0000313" key="4">
    <source>
        <dbReference type="Proteomes" id="UP001501821"/>
    </source>
</evidence>
<dbReference type="RefSeq" id="WP_344775219.1">
    <property type="nucleotide sequence ID" value="NZ_BAABAH010000006.1"/>
</dbReference>
<gene>
    <name evidence="3" type="ORF">GCM10022242_21670</name>
</gene>
<dbReference type="CDD" id="cd05379">
    <property type="entry name" value="CAP_bacterial"/>
    <property type="match status" value="1"/>
</dbReference>
<dbReference type="EMBL" id="BAABAH010000006">
    <property type="protein sequence ID" value="GAA3819618.1"/>
    <property type="molecule type" value="Genomic_DNA"/>
</dbReference>
<feature type="signal peptide" evidence="1">
    <location>
        <begin position="1"/>
        <end position="23"/>
    </location>
</feature>
<dbReference type="SUPFAM" id="SSF55797">
    <property type="entry name" value="PR-1-like"/>
    <property type="match status" value="1"/>
</dbReference>
<dbReference type="Proteomes" id="UP001501821">
    <property type="component" value="Unassembled WGS sequence"/>
</dbReference>
<comment type="caution">
    <text evidence="3">The sequence shown here is derived from an EMBL/GenBank/DDBJ whole genome shotgun (WGS) entry which is preliminary data.</text>
</comment>
<evidence type="ECO:0000259" key="2">
    <source>
        <dbReference type="Pfam" id="PF00188"/>
    </source>
</evidence>
<evidence type="ECO:0000313" key="3">
    <source>
        <dbReference type="EMBL" id="GAA3819618.1"/>
    </source>
</evidence>